<evidence type="ECO:0000313" key="2">
    <source>
        <dbReference type="WBParaSite" id="SSLN_0000166201-mRNA-1"/>
    </source>
</evidence>
<name>A0A183SBK2_SCHSO</name>
<evidence type="ECO:0000256" key="1">
    <source>
        <dbReference type="SAM" id="MobiDB-lite"/>
    </source>
</evidence>
<protein>
    <submittedName>
        <fullName evidence="2">Ataxin 7</fullName>
    </submittedName>
</protein>
<proteinExistence type="predicted"/>
<organism evidence="2">
    <name type="scientific">Schistocephalus solidus</name>
    <name type="common">Tapeworm</name>
    <dbReference type="NCBI Taxonomy" id="70667"/>
    <lineage>
        <taxon>Eukaryota</taxon>
        <taxon>Metazoa</taxon>
        <taxon>Spiralia</taxon>
        <taxon>Lophotrochozoa</taxon>
        <taxon>Platyhelminthes</taxon>
        <taxon>Cestoda</taxon>
        <taxon>Eucestoda</taxon>
        <taxon>Diphyllobothriidea</taxon>
        <taxon>Diphyllobothriidae</taxon>
        <taxon>Schistocephalus</taxon>
    </lineage>
</organism>
<dbReference type="AlphaFoldDB" id="A0A183SBK2"/>
<feature type="region of interest" description="Disordered" evidence="1">
    <location>
        <begin position="1"/>
        <end position="40"/>
    </location>
</feature>
<accession>A0A183SBK2</accession>
<feature type="compositionally biased region" description="Polar residues" evidence="1">
    <location>
        <begin position="23"/>
        <end position="40"/>
    </location>
</feature>
<sequence>LKGTQPRQPPASSLASGLLDSVLTGTQSRQPPASCRLRSS</sequence>
<reference evidence="2" key="1">
    <citation type="submission" date="2016-06" db="UniProtKB">
        <authorList>
            <consortium name="WormBaseParasite"/>
        </authorList>
    </citation>
    <scope>IDENTIFICATION</scope>
</reference>
<dbReference type="WBParaSite" id="SSLN_0000166201-mRNA-1">
    <property type="protein sequence ID" value="SSLN_0000166201-mRNA-1"/>
    <property type="gene ID" value="SSLN_0000166201"/>
</dbReference>